<dbReference type="CDD" id="cd02516">
    <property type="entry name" value="CDP-ME_synthetase"/>
    <property type="match status" value="1"/>
</dbReference>
<protein>
    <submittedName>
        <fullName evidence="4">2-C-methyl-D-erythritol 4-phosphate cytidylyltransferase</fullName>
    </submittedName>
</protein>
<evidence type="ECO:0000313" key="5">
    <source>
        <dbReference type="Proteomes" id="UP000292003"/>
    </source>
</evidence>
<evidence type="ECO:0000256" key="1">
    <source>
        <dbReference type="ARBA" id="ARBA00022679"/>
    </source>
</evidence>
<dbReference type="Gene3D" id="3.90.550.10">
    <property type="entry name" value="Spore Coat Polysaccharide Biosynthesis Protein SpsA, Chain A"/>
    <property type="match status" value="1"/>
</dbReference>
<dbReference type="EMBL" id="SFCC01000025">
    <property type="protein sequence ID" value="RZQ59442.1"/>
    <property type="molecule type" value="Genomic_DNA"/>
</dbReference>
<dbReference type="PANTHER" id="PTHR32125:SF4">
    <property type="entry name" value="2-C-METHYL-D-ERYTHRITOL 4-PHOSPHATE CYTIDYLYLTRANSFERASE, CHLOROPLASTIC"/>
    <property type="match status" value="1"/>
</dbReference>
<sequence length="214" mass="21970">MLASGSGTRVGAELNKVYLPLAGRPVLAWSLAAFAGAPGIGTVVLVIRPRDAGLAAPLAGPGVEVVHGGATRQESELCALRQLAGRIGAGEIDTVLIHDGARPLVSRTLVADVLAAARHGGAVPGVEAHDLATAEGRPLTGAVRVQTPQGFPAAPLLAAYLAAERDGFTGTDTASCMQQYADVPVRRVPGDERNIKITYAHDLPIAERLLARGT</sequence>
<keyword evidence="2 4" id="KW-0548">Nucleotidyltransferase</keyword>
<dbReference type="InterPro" id="IPR029044">
    <property type="entry name" value="Nucleotide-diphossugar_trans"/>
</dbReference>
<accession>A0A4Q7IYU7</accession>
<dbReference type="Proteomes" id="UP000292003">
    <property type="component" value="Unassembled WGS sequence"/>
</dbReference>
<evidence type="ECO:0000313" key="4">
    <source>
        <dbReference type="EMBL" id="RZQ59442.1"/>
    </source>
</evidence>
<keyword evidence="3" id="KW-0812">Transmembrane</keyword>
<dbReference type="PANTHER" id="PTHR32125">
    <property type="entry name" value="2-C-METHYL-D-ERYTHRITOL 4-PHOSPHATE CYTIDYLYLTRANSFERASE, CHLOROPLASTIC"/>
    <property type="match status" value="1"/>
</dbReference>
<dbReference type="Pfam" id="PF01128">
    <property type="entry name" value="IspD"/>
    <property type="match status" value="1"/>
</dbReference>
<keyword evidence="3" id="KW-0472">Membrane</keyword>
<organism evidence="4 5">
    <name type="scientific">Amycolatopsis suaedae</name>
    <dbReference type="NCBI Taxonomy" id="2510978"/>
    <lineage>
        <taxon>Bacteria</taxon>
        <taxon>Bacillati</taxon>
        <taxon>Actinomycetota</taxon>
        <taxon>Actinomycetes</taxon>
        <taxon>Pseudonocardiales</taxon>
        <taxon>Pseudonocardiaceae</taxon>
        <taxon>Amycolatopsis</taxon>
    </lineage>
</organism>
<dbReference type="AlphaFoldDB" id="A0A4Q7IYU7"/>
<comment type="caution">
    <text evidence="4">The sequence shown here is derived from an EMBL/GenBank/DDBJ whole genome shotgun (WGS) entry which is preliminary data.</text>
</comment>
<evidence type="ECO:0000256" key="2">
    <source>
        <dbReference type="ARBA" id="ARBA00022695"/>
    </source>
</evidence>
<dbReference type="InterPro" id="IPR034683">
    <property type="entry name" value="IspD/TarI"/>
</dbReference>
<reference evidence="4 5" key="1">
    <citation type="submission" date="2019-02" db="EMBL/GenBank/DDBJ databases">
        <title>Draft genome sequence of Amycolatopsis sp. 8-3EHSu isolated from roots of Suaeda maritima.</title>
        <authorList>
            <person name="Duangmal K."/>
            <person name="Chantavorakit T."/>
        </authorList>
    </citation>
    <scope>NUCLEOTIDE SEQUENCE [LARGE SCALE GENOMIC DNA]</scope>
    <source>
        <strain evidence="4 5">8-3EHSu</strain>
    </source>
</reference>
<dbReference type="GO" id="GO:0050518">
    <property type="term" value="F:2-C-methyl-D-erythritol 4-phosphate cytidylyltransferase activity"/>
    <property type="evidence" value="ECO:0007669"/>
    <property type="project" value="TreeGrafter"/>
</dbReference>
<keyword evidence="1 4" id="KW-0808">Transferase</keyword>
<dbReference type="OrthoDB" id="9802561at2"/>
<gene>
    <name evidence="4" type="ORF">EWH70_34480</name>
</gene>
<feature type="transmembrane region" description="Helical" evidence="3">
    <location>
        <begin position="26"/>
        <end position="47"/>
    </location>
</feature>
<dbReference type="InterPro" id="IPR050088">
    <property type="entry name" value="IspD/TarI_cytidylyltransf_bact"/>
</dbReference>
<evidence type="ECO:0000256" key="3">
    <source>
        <dbReference type="SAM" id="Phobius"/>
    </source>
</evidence>
<dbReference type="GO" id="GO:0008299">
    <property type="term" value="P:isoprenoid biosynthetic process"/>
    <property type="evidence" value="ECO:0007669"/>
    <property type="project" value="InterPro"/>
</dbReference>
<name>A0A4Q7IYU7_9PSEU</name>
<dbReference type="InterPro" id="IPR018294">
    <property type="entry name" value="ISPD_synthase_CS"/>
</dbReference>
<keyword evidence="3" id="KW-1133">Transmembrane helix</keyword>
<dbReference type="SUPFAM" id="SSF53448">
    <property type="entry name" value="Nucleotide-diphospho-sugar transferases"/>
    <property type="match status" value="1"/>
</dbReference>
<keyword evidence="5" id="KW-1185">Reference proteome</keyword>
<proteinExistence type="predicted"/>
<dbReference type="PROSITE" id="PS01295">
    <property type="entry name" value="ISPD"/>
    <property type="match status" value="1"/>
</dbReference>